<evidence type="ECO:0000313" key="1">
    <source>
        <dbReference type="EMBL" id="OOP66877.1"/>
    </source>
</evidence>
<gene>
    <name evidence="1" type="ORF">BWZ43_18670</name>
</gene>
<dbReference type="RefSeq" id="WP_058006206.1">
    <property type="nucleotide sequence ID" value="NZ_CP065424.1"/>
</dbReference>
<proteinExistence type="predicted"/>
<keyword evidence="2" id="KW-1185">Reference proteome</keyword>
<organism evidence="1 2">
    <name type="scientific">Heyndrickxia oleronia</name>
    <dbReference type="NCBI Taxonomy" id="38875"/>
    <lineage>
        <taxon>Bacteria</taxon>
        <taxon>Bacillati</taxon>
        <taxon>Bacillota</taxon>
        <taxon>Bacilli</taxon>
        <taxon>Bacillales</taxon>
        <taxon>Bacillaceae</taxon>
        <taxon>Heyndrickxia</taxon>
    </lineage>
</organism>
<dbReference type="EMBL" id="MTLA01000253">
    <property type="protein sequence ID" value="OOP66877.1"/>
    <property type="molecule type" value="Genomic_DNA"/>
</dbReference>
<sequence length="117" mass="13216">MSNKQALDVYRILKLNGLKFENMLNQSIQSQLNQKFFIQTFGSHNQVAAAVIRKLQNSIETISIPLNFPTKKDVANATKINIQTEEKVDLLNEKVNEILLSLEELKQLTSEGLSENG</sequence>
<dbReference type="Proteomes" id="UP000189761">
    <property type="component" value="Unassembled WGS sequence"/>
</dbReference>
<dbReference type="AlphaFoldDB" id="A0A8E2LDQ1"/>
<reference evidence="1 2" key="1">
    <citation type="submission" date="2017-01" db="EMBL/GenBank/DDBJ databases">
        <title>Draft genome sequence of Bacillus oleronius.</title>
        <authorList>
            <person name="Allam M."/>
        </authorList>
    </citation>
    <scope>NUCLEOTIDE SEQUENCE [LARGE SCALE GENOMIC DNA]</scope>
    <source>
        <strain evidence="1 2">DSM 9356</strain>
    </source>
</reference>
<accession>A0A8E2LDQ1</accession>
<comment type="caution">
    <text evidence="1">The sequence shown here is derived from an EMBL/GenBank/DDBJ whole genome shotgun (WGS) entry which is preliminary data.</text>
</comment>
<protein>
    <submittedName>
        <fullName evidence="1">Uncharacterized protein</fullName>
    </submittedName>
</protein>
<evidence type="ECO:0000313" key="2">
    <source>
        <dbReference type="Proteomes" id="UP000189761"/>
    </source>
</evidence>
<name>A0A8E2LDQ1_9BACI</name>